<dbReference type="EMBL" id="CVRI01000044">
    <property type="protein sequence ID" value="CRK96872.1"/>
    <property type="molecule type" value="Genomic_DNA"/>
</dbReference>
<organism evidence="1 2">
    <name type="scientific">Clunio marinus</name>
    <dbReference type="NCBI Taxonomy" id="568069"/>
    <lineage>
        <taxon>Eukaryota</taxon>
        <taxon>Metazoa</taxon>
        <taxon>Ecdysozoa</taxon>
        <taxon>Arthropoda</taxon>
        <taxon>Hexapoda</taxon>
        <taxon>Insecta</taxon>
        <taxon>Pterygota</taxon>
        <taxon>Neoptera</taxon>
        <taxon>Endopterygota</taxon>
        <taxon>Diptera</taxon>
        <taxon>Nematocera</taxon>
        <taxon>Chironomoidea</taxon>
        <taxon>Chironomidae</taxon>
        <taxon>Clunio</taxon>
    </lineage>
</organism>
<dbReference type="Proteomes" id="UP000183832">
    <property type="component" value="Unassembled WGS sequence"/>
</dbReference>
<accession>A0A1J1I9E5</accession>
<reference evidence="1 2" key="1">
    <citation type="submission" date="2015-04" db="EMBL/GenBank/DDBJ databases">
        <authorList>
            <person name="Syromyatnikov M.Y."/>
            <person name="Popov V.N."/>
        </authorList>
    </citation>
    <scope>NUCLEOTIDE SEQUENCE [LARGE SCALE GENOMIC DNA]</scope>
</reference>
<protein>
    <submittedName>
        <fullName evidence="1">CLUMA_CG010230, isoform A</fullName>
    </submittedName>
</protein>
<evidence type="ECO:0000313" key="2">
    <source>
        <dbReference type="Proteomes" id="UP000183832"/>
    </source>
</evidence>
<proteinExistence type="predicted"/>
<dbReference type="AlphaFoldDB" id="A0A1J1I9E5"/>
<sequence>MQATERCFRKFAVIIYPHTRVQSKAQIRRPTFMLMSFLSHVLKCNQMSCLFQTCWIELFKSFPFECAHLLQLVLMETKLLGNSHIS</sequence>
<evidence type="ECO:0000313" key="1">
    <source>
        <dbReference type="EMBL" id="CRK96872.1"/>
    </source>
</evidence>
<keyword evidence="2" id="KW-1185">Reference proteome</keyword>
<name>A0A1J1I9E5_9DIPT</name>
<gene>
    <name evidence="1" type="ORF">CLUMA_CG010230</name>
</gene>